<gene>
    <name evidence="1" type="ORF">R1sor_018267</name>
</gene>
<sequence length="123" mass="14033">MLLKSTDGIYTLGTIRNIPIVNEVRDSETGQKLLESARNSVKVKVPETPPTFTDPSLAQFGSVGVYFFFVIWGRNHALPCCPEDWEEGWKAWHDNLEWLMLVCGWEEKEQQSGELEESMVNSL</sequence>
<dbReference type="AlphaFoldDB" id="A0ABD3I967"/>
<name>A0ABD3I967_9MARC</name>
<comment type="caution">
    <text evidence="1">The sequence shown here is derived from an EMBL/GenBank/DDBJ whole genome shotgun (WGS) entry which is preliminary data.</text>
</comment>
<keyword evidence="2" id="KW-1185">Reference proteome</keyword>
<organism evidence="1 2">
    <name type="scientific">Riccia sorocarpa</name>
    <dbReference type="NCBI Taxonomy" id="122646"/>
    <lineage>
        <taxon>Eukaryota</taxon>
        <taxon>Viridiplantae</taxon>
        <taxon>Streptophyta</taxon>
        <taxon>Embryophyta</taxon>
        <taxon>Marchantiophyta</taxon>
        <taxon>Marchantiopsida</taxon>
        <taxon>Marchantiidae</taxon>
        <taxon>Marchantiales</taxon>
        <taxon>Ricciaceae</taxon>
        <taxon>Riccia</taxon>
    </lineage>
</organism>
<reference evidence="1 2" key="1">
    <citation type="submission" date="2024-09" db="EMBL/GenBank/DDBJ databases">
        <title>Chromosome-scale assembly of Riccia sorocarpa.</title>
        <authorList>
            <person name="Paukszto L."/>
        </authorList>
    </citation>
    <scope>NUCLEOTIDE SEQUENCE [LARGE SCALE GENOMIC DNA]</scope>
    <source>
        <strain evidence="1">LP-2024</strain>
        <tissue evidence="1">Aerial parts of the thallus</tissue>
    </source>
</reference>
<evidence type="ECO:0000313" key="2">
    <source>
        <dbReference type="Proteomes" id="UP001633002"/>
    </source>
</evidence>
<proteinExistence type="predicted"/>
<dbReference type="EMBL" id="JBJQOH010000001">
    <property type="protein sequence ID" value="KAL3700245.1"/>
    <property type="molecule type" value="Genomic_DNA"/>
</dbReference>
<protein>
    <submittedName>
        <fullName evidence="1">Uncharacterized protein</fullName>
    </submittedName>
</protein>
<accession>A0ABD3I967</accession>
<dbReference type="Proteomes" id="UP001633002">
    <property type="component" value="Unassembled WGS sequence"/>
</dbReference>
<evidence type="ECO:0000313" key="1">
    <source>
        <dbReference type="EMBL" id="KAL3700245.1"/>
    </source>
</evidence>